<proteinExistence type="predicted"/>
<gene>
    <name evidence="2" type="ORF">ColLi_03872</name>
</gene>
<dbReference type="AlphaFoldDB" id="A0AA37GHX8"/>
<dbReference type="EMBL" id="BPPX01000006">
    <property type="protein sequence ID" value="GJC81034.1"/>
    <property type="molecule type" value="Genomic_DNA"/>
</dbReference>
<evidence type="ECO:0000313" key="2">
    <source>
        <dbReference type="EMBL" id="GJC81034.1"/>
    </source>
</evidence>
<accession>A0AA37GHX8</accession>
<evidence type="ECO:0008006" key="4">
    <source>
        <dbReference type="Google" id="ProtNLM"/>
    </source>
</evidence>
<reference evidence="2 3" key="1">
    <citation type="submission" date="2021-07" db="EMBL/GenBank/DDBJ databases">
        <title>Genome data of Colletotrichum spaethianum.</title>
        <authorList>
            <person name="Utami Y.D."/>
            <person name="Hiruma K."/>
        </authorList>
    </citation>
    <scope>NUCLEOTIDE SEQUENCE [LARGE SCALE GENOMIC DNA]</scope>
    <source>
        <strain evidence="2 3">MAFF 242679</strain>
    </source>
</reference>
<name>A0AA37GHX8_9PEZI</name>
<organism evidence="2 3">
    <name type="scientific">Colletotrichum liriopes</name>
    <dbReference type="NCBI Taxonomy" id="708192"/>
    <lineage>
        <taxon>Eukaryota</taxon>
        <taxon>Fungi</taxon>
        <taxon>Dikarya</taxon>
        <taxon>Ascomycota</taxon>
        <taxon>Pezizomycotina</taxon>
        <taxon>Sordariomycetes</taxon>
        <taxon>Hypocreomycetidae</taxon>
        <taxon>Glomerellales</taxon>
        <taxon>Glomerellaceae</taxon>
        <taxon>Colletotrichum</taxon>
        <taxon>Colletotrichum spaethianum species complex</taxon>
    </lineage>
</organism>
<comment type="caution">
    <text evidence="2">The sequence shown here is derived from an EMBL/GenBank/DDBJ whole genome shotgun (WGS) entry which is preliminary data.</text>
</comment>
<evidence type="ECO:0000256" key="1">
    <source>
        <dbReference type="SAM" id="MobiDB-lite"/>
    </source>
</evidence>
<evidence type="ECO:0000313" key="3">
    <source>
        <dbReference type="Proteomes" id="UP001055172"/>
    </source>
</evidence>
<sequence length="111" mass="12380">MKGMEKMPQLTSLVPTFLRDSPGDGDEVSSTQPENRRNTAHLDGLRGIASFIVYILHFCMPFDRTSVLGFGPGLSYAVYNLPILRVFRSGKAMLSTITKDPESTIDVWEEL</sequence>
<dbReference type="Proteomes" id="UP001055172">
    <property type="component" value="Unassembled WGS sequence"/>
</dbReference>
<protein>
    <recommendedName>
        <fullName evidence="4">Acyltransferase</fullName>
    </recommendedName>
</protein>
<keyword evidence="3" id="KW-1185">Reference proteome</keyword>
<feature type="region of interest" description="Disordered" evidence="1">
    <location>
        <begin position="1"/>
        <end position="39"/>
    </location>
</feature>